<gene>
    <name evidence="2" type="ORF">IPOD504_LOCUS11418</name>
</gene>
<evidence type="ECO:0000313" key="3">
    <source>
        <dbReference type="Proteomes" id="UP000837857"/>
    </source>
</evidence>
<dbReference type="SUPFAM" id="SSF75011">
    <property type="entry name" value="3-carboxy-cis,cis-mucoante lactonizing enzyme"/>
    <property type="match status" value="1"/>
</dbReference>
<proteinExistence type="predicted"/>
<feature type="chain" id="PRO_5046805226" description="Ommochrome-binding protein" evidence="1">
    <location>
        <begin position="24"/>
        <end position="277"/>
    </location>
</feature>
<keyword evidence="1" id="KW-0732">Signal</keyword>
<evidence type="ECO:0000313" key="2">
    <source>
        <dbReference type="EMBL" id="CAH2061746.1"/>
    </source>
</evidence>
<keyword evidence="3" id="KW-1185">Reference proteome</keyword>
<feature type="non-terminal residue" evidence="2">
    <location>
        <position position="277"/>
    </location>
</feature>
<dbReference type="Proteomes" id="UP000837857">
    <property type="component" value="Chromosome 28"/>
</dbReference>
<feature type="signal peptide" evidence="1">
    <location>
        <begin position="1"/>
        <end position="23"/>
    </location>
</feature>
<sequence>MTEHTILTMKLLLALLLAASASADNHCRGIYFNEKYYNVHIIKEGVNRIDSLTLNRNDDILYFTFDQIASPPNRQVAYMDMDTKETKIVEGIDNATSIAIDQKYNKIYVGSRSGLYKINERRQAELLPVRDDIRYVHFKDVLYFVNAKGETYIFEDGLGVALTELRDVKVDSLIVDNDNNVLFTRDKTLFRIKLGTRAVNIHEKVHVDVLSTDVYVKAHVCAPNGVFVYNKYKFVLDKVADMRDLRGLTFNKANEPVYAVKDLIIKLSENPIPCFGD</sequence>
<name>A0ABN8IU11_9NEOP</name>
<reference evidence="2" key="1">
    <citation type="submission" date="2022-03" db="EMBL/GenBank/DDBJ databases">
        <authorList>
            <person name="Martin H S."/>
        </authorList>
    </citation>
    <scope>NUCLEOTIDE SEQUENCE</scope>
</reference>
<organism evidence="2 3">
    <name type="scientific">Iphiclides podalirius</name>
    <name type="common">scarce swallowtail</name>
    <dbReference type="NCBI Taxonomy" id="110791"/>
    <lineage>
        <taxon>Eukaryota</taxon>
        <taxon>Metazoa</taxon>
        <taxon>Ecdysozoa</taxon>
        <taxon>Arthropoda</taxon>
        <taxon>Hexapoda</taxon>
        <taxon>Insecta</taxon>
        <taxon>Pterygota</taxon>
        <taxon>Neoptera</taxon>
        <taxon>Endopterygota</taxon>
        <taxon>Lepidoptera</taxon>
        <taxon>Glossata</taxon>
        <taxon>Ditrysia</taxon>
        <taxon>Papilionoidea</taxon>
        <taxon>Papilionidae</taxon>
        <taxon>Papilioninae</taxon>
        <taxon>Iphiclides</taxon>
    </lineage>
</organism>
<evidence type="ECO:0000256" key="1">
    <source>
        <dbReference type="SAM" id="SignalP"/>
    </source>
</evidence>
<evidence type="ECO:0008006" key="4">
    <source>
        <dbReference type="Google" id="ProtNLM"/>
    </source>
</evidence>
<protein>
    <recommendedName>
        <fullName evidence="4">Ommochrome-binding protein</fullName>
    </recommendedName>
</protein>
<dbReference type="EMBL" id="OW152840">
    <property type="protein sequence ID" value="CAH2061746.1"/>
    <property type="molecule type" value="Genomic_DNA"/>
</dbReference>
<accession>A0ABN8IU11</accession>